<reference evidence="3 4" key="1">
    <citation type="submission" date="2019-06" db="EMBL/GenBank/DDBJ databases">
        <title>Genome sequence of Litorilinea aerophila BAA-2444.</title>
        <authorList>
            <person name="Maclea K.S."/>
            <person name="Maurais E.G."/>
            <person name="Iannazzi L.C."/>
        </authorList>
    </citation>
    <scope>NUCLEOTIDE SEQUENCE [LARGE SCALE GENOMIC DNA]</scope>
    <source>
        <strain evidence="3 4">ATCC BAA-2444</strain>
    </source>
</reference>
<gene>
    <name evidence="3" type="ORF">FKZ61_21555</name>
</gene>
<dbReference type="PROSITE" id="PS51318">
    <property type="entry name" value="TAT"/>
    <property type="match status" value="1"/>
</dbReference>
<organism evidence="3 4">
    <name type="scientific">Litorilinea aerophila</name>
    <dbReference type="NCBI Taxonomy" id="1204385"/>
    <lineage>
        <taxon>Bacteria</taxon>
        <taxon>Bacillati</taxon>
        <taxon>Chloroflexota</taxon>
        <taxon>Caldilineae</taxon>
        <taxon>Caldilineales</taxon>
        <taxon>Caldilineaceae</taxon>
        <taxon>Litorilinea</taxon>
    </lineage>
</organism>
<dbReference type="InterPro" id="IPR000914">
    <property type="entry name" value="SBP_5_dom"/>
</dbReference>
<dbReference type="SUPFAM" id="SSF53850">
    <property type="entry name" value="Periplasmic binding protein-like II"/>
    <property type="match status" value="1"/>
</dbReference>
<dbReference type="Proteomes" id="UP000317371">
    <property type="component" value="Unassembled WGS sequence"/>
</dbReference>
<keyword evidence="4" id="KW-1185">Reference proteome</keyword>
<evidence type="ECO:0000259" key="2">
    <source>
        <dbReference type="Pfam" id="PF00496"/>
    </source>
</evidence>
<dbReference type="AlphaFoldDB" id="A0A540V9M9"/>
<sequence>MSLSNKRVSRRQFLVTSSAAVAGLALSACGTAGPAPEVAPPAAEAPPAAAAEPAVAGQRFKEAPMLAELVKAGQLPPVDERLPSQPMVVEVVDQIGTYGGTWRGGTAEVNGNFYIRNGGYQQLLRWTPTWDGIIPNLAEWVEANDEATEFTFKLREGIRYSDGEPLTADDILFWYEDVLMNSELTPTVPKWLTRDGEPVVVEKVDDYTVVFKFASSHGLFLKEATQTNFDRSCHYPRHYLEKYHPKYNPDIESVLEEEGYSNWVELFGTKSEPHFNKDLPVLRPWLFKNSLGEATARVELERNPYFWKVDAEGQQLPYIDRYVVDIVSDVEVLVLKALNGELDYQERFISAPKNKAVLFDNMEQGGYHFYDLTPTTVNEMIIQFNLNCTDPVKREIFRNKDFRIGLSHAINRQEIIDVVHIGQGEPWQAAPRPESRFHHERLAKQYTEYDVDLANEYLDKTGWTQRDSAGFRIGPDGNRISFIMEIDVARTTYVDALELIRRHWEVVGVEMIVKTMERSLWEERCRGEGLDFHASAHRFGGGSGDAVILDARYYLPMNNNSMYAKAWAWWYNGSNPELAEEPPEAVKRAYELYDAIGRTADDQEQFNLMMQILDIAADEFYCIGTVLEPNAFGVVTNRMRNTADVIPNSWIYPTPAPYNPEQFFVVDG</sequence>
<dbReference type="InterPro" id="IPR019546">
    <property type="entry name" value="TAT_signal_bac_arc"/>
</dbReference>
<protein>
    <submittedName>
        <fullName evidence="3">ABC transporter substrate-binding protein</fullName>
    </submittedName>
</protein>
<feature type="signal peptide" evidence="1">
    <location>
        <begin position="1"/>
        <end position="27"/>
    </location>
</feature>
<feature type="chain" id="PRO_5021841542" evidence="1">
    <location>
        <begin position="28"/>
        <end position="668"/>
    </location>
</feature>
<feature type="domain" description="Solute-binding protein family 5" evidence="2">
    <location>
        <begin position="133"/>
        <end position="545"/>
    </location>
</feature>
<dbReference type="PANTHER" id="PTHR30290:SF62">
    <property type="entry name" value="OLIGOPEPTIDE ABC TRANSPORTER, PERIPLASMIC OLIGOPEPTIDE-BINDING PROTEIN"/>
    <property type="match status" value="1"/>
</dbReference>
<dbReference type="PROSITE" id="PS51257">
    <property type="entry name" value="PROKAR_LIPOPROTEIN"/>
    <property type="match status" value="1"/>
</dbReference>
<dbReference type="NCBIfam" id="TIGR01409">
    <property type="entry name" value="TAT_signal_seq"/>
    <property type="match status" value="1"/>
</dbReference>
<dbReference type="GO" id="GO:0015833">
    <property type="term" value="P:peptide transport"/>
    <property type="evidence" value="ECO:0007669"/>
    <property type="project" value="TreeGrafter"/>
</dbReference>
<keyword evidence="1" id="KW-0732">Signal</keyword>
<dbReference type="InterPro" id="IPR006311">
    <property type="entry name" value="TAT_signal"/>
</dbReference>
<dbReference type="OrthoDB" id="3720945at2"/>
<accession>A0A540V9M9</accession>
<proteinExistence type="predicted"/>
<dbReference type="CDD" id="cd08500">
    <property type="entry name" value="PBP2_NikA_DppA_OppA_like_4"/>
    <property type="match status" value="1"/>
</dbReference>
<dbReference type="InterPro" id="IPR039424">
    <property type="entry name" value="SBP_5"/>
</dbReference>
<comment type="caution">
    <text evidence="3">The sequence shown here is derived from an EMBL/GenBank/DDBJ whole genome shotgun (WGS) entry which is preliminary data.</text>
</comment>
<dbReference type="RefSeq" id="WP_141612266.1">
    <property type="nucleotide sequence ID" value="NZ_VIGC02000041.1"/>
</dbReference>
<evidence type="ECO:0000256" key="1">
    <source>
        <dbReference type="SAM" id="SignalP"/>
    </source>
</evidence>
<dbReference type="GO" id="GO:1904680">
    <property type="term" value="F:peptide transmembrane transporter activity"/>
    <property type="evidence" value="ECO:0007669"/>
    <property type="project" value="TreeGrafter"/>
</dbReference>
<dbReference type="Pfam" id="PF00496">
    <property type="entry name" value="SBP_bac_5"/>
    <property type="match status" value="1"/>
</dbReference>
<name>A0A540V9M9_9CHLR</name>
<dbReference type="PANTHER" id="PTHR30290">
    <property type="entry name" value="PERIPLASMIC BINDING COMPONENT OF ABC TRANSPORTER"/>
    <property type="match status" value="1"/>
</dbReference>
<dbReference type="InParanoid" id="A0A540V9M9"/>
<evidence type="ECO:0000313" key="3">
    <source>
        <dbReference type="EMBL" id="TQE93405.1"/>
    </source>
</evidence>
<dbReference type="Gene3D" id="3.10.105.10">
    <property type="entry name" value="Dipeptide-binding Protein, Domain 3"/>
    <property type="match status" value="1"/>
</dbReference>
<dbReference type="Gene3D" id="3.40.190.10">
    <property type="entry name" value="Periplasmic binding protein-like II"/>
    <property type="match status" value="1"/>
</dbReference>
<evidence type="ECO:0000313" key="4">
    <source>
        <dbReference type="Proteomes" id="UP000317371"/>
    </source>
</evidence>
<dbReference type="EMBL" id="VIGC01000041">
    <property type="protein sequence ID" value="TQE93405.1"/>
    <property type="molecule type" value="Genomic_DNA"/>
</dbReference>